<dbReference type="Gramene" id="EFJ21201">
    <property type="protein sequence ID" value="EFJ21201"/>
    <property type="gene ID" value="SELMODRAFT_417650"/>
</dbReference>
<sequence length="156" mass="17302">MDQAQVPDSLKDLEQNNSRYSLSDTNDDNTSQTSTPARCEFTVDVEIFAVASAKNFERQSLLLALVLAVEVDKTLKEKKSNDHVKRGNWNFGRSSREFALEIGVRGKAARLMGMGEALWRNRGKCPHYKLQCGCYVEGGSLGNAALKVIVSQECDN</sequence>
<dbReference type="EMBL" id="GL377600">
    <property type="protein sequence ID" value="EFJ21201.1"/>
    <property type="molecule type" value="Genomic_DNA"/>
</dbReference>
<dbReference type="HOGENOM" id="CLU_1689737_0_0_1"/>
<proteinExistence type="predicted"/>
<keyword evidence="3" id="KW-1185">Reference proteome</keyword>
<feature type="region of interest" description="Disordered" evidence="1">
    <location>
        <begin position="1"/>
        <end position="35"/>
    </location>
</feature>
<feature type="compositionally biased region" description="Low complexity" evidence="1">
    <location>
        <begin position="21"/>
        <end position="35"/>
    </location>
</feature>
<reference evidence="2 3" key="1">
    <citation type="journal article" date="2011" name="Science">
        <title>The Selaginella genome identifies genetic changes associated with the evolution of vascular plants.</title>
        <authorList>
            <person name="Banks J.A."/>
            <person name="Nishiyama T."/>
            <person name="Hasebe M."/>
            <person name="Bowman J.L."/>
            <person name="Gribskov M."/>
            <person name="dePamphilis C."/>
            <person name="Albert V.A."/>
            <person name="Aono N."/>
            <person name="Aoyama T."/>
            <person name="Ambrose B.A."/>
            <person name="Ashton N.W."/>
            <person name="Axtell M.J."/>
            <person name="Barker E."/>
            <person name="Barker M.S."/>
            <person name="Bennetzen J.L."/>
            <person name="Bonawitz N.D."/>
            <person name="Chapple C."/>
            <person name="Cheng C."/>
            <person name="Correa L.G."/>
            <person name="Dacre M."/>
            <person name="DeBarry J."/>
            <person name="Dreyer I."/>
            <person name="Elias M."/>
            <person name="Engstrom E.M."/>
            <person name="Estelle M."/>
            <person name="Feng L."/>
            <person name="Finet C."/>
            <person name="Floyd S.K."/>
            <person name="Frommer W.B."/>
            <person name="Fujita T."/>
            <person name="Gramzow L."/>
            <person name="Gutensohn M."/>
            <person name="Harholt J."/>
            <person name="Hattori M."/>
            <person name="Heyl A."/>
            <person name="Hirai T."/>
            <person name="Hiwatashi Y."/>
            <person name="Ishikawa M."/>
            <person name="Iwata M."/>
            <person name="Karol K.G."/>
            <person name="Koehler B."/>
            <person name="Kolukisaoglu U."/>
            <person name="Kubo M."/>
            <person name="Kurata T."/>
            <person name="Lalonde S."/>
            <person name="Li K."/>
            <person name="Li Y."/>
            <person name="Litt A."/>
            <person name="Lyons E."/>
            <person name="Manning G."/>
            <person name="Maruyama T."/>
            <person name="Michael T.P."/>
            <person name="Mikami K."/>
            <person name="Miyazaki S."/>
            <person name="Morinaga S."/>
            <person name="Murata T."/>
            <person name="Mueller-Roeber B."/>
            <person name="Nelson D.R."/>
            <person name="Obara M."/>
            <person name="Oguri Y."/>
            <person name="Olmstead R.G."/>
            <person name="Onodera N."/>
            <person name="Petersen B.L."/>
            <person name="Pils B."/>
            <person name="Prigge M."/>
            <person name="Rensing S.A."/>
            <person name="Riano-Pachon D.M."/>
            <person name="Roberts A.W."/>
            <person name="Sato Y."/>
            <person name="Scheller H.V."/>
            <person name="Schulz B."/>
            <person name="Schulz C."/>
            <person name="Shakirov E.V."/>
            <person name="Shibagaki N."/>
            <person name="Shinohara N."/>
            <person name="Shippen D.E."/>
            <person name="Soerensen I."/>
            <person name="Sotooka R."/>
            <person name="Sugimoto N."/>
            <person name="Sugita M."/>
            <person name="Sumikawa N."/>
            <person name="Tanurdzic M."/>
            <person name="Theissen G."/>
            <person name="Ulvskov P."/>
            <person name="Wakazuki S."/>
            <person name="Weng J.K."/>
            <person name="Willats W.W."/>
            <person name="Wipf D."/>
            <person name="Wolf P.G."/>
            <person name="Yang L."/>
            <person name="Zimmer A.D."/>
            <person name="Zhu Q."/>
            <person name="Mitros T."/>
            <person name="Hellsten U."/>
            <person name="Loque D."/>
            <person name="Otillar R."/>
            <person name="Salamov A."/>
            <person name="Schmutz J."/>
            <person name="Shapiro H."/>
            <person name="Lindquist E."/>
            <person name="Lucas S."/>
            <person name="Rokhsar D."/>
            <person name="Grigoriev I.V."/>
        </authorList>
    </citation>
    <scope>NUCLEOTIDE SEQUENCE [LARGE SCALE GENOMIC DNA]</scope>
</reference>
<evidence type="ECO:0000313" key="3">
    <source>
        <dbReference type="Proteomes" id="UP000001514"/>
    </source>
</evidence>
<organism evidence="3">
    <name type="scientific">Selaginella moellendorffii</name>
    <name type="common">Spikemoss</name>
    <dbReference type="NCBI Taxonomy" id="88036"/>
    <lineage>
        <taxon>Eukaryota</taxon>
        <taxon>Viridiplantae</taxon>
        <taxon>Streptophyta</taxon>
        <taxon>Embryophyta</taxon>
        <taxon>Tracheophyta</taxon>
        <taxon>Lycopodiopsida</taxon>
        <taxon>Selaginellales</taxon>
        <taxon>Selaginellaceae</taxon>
        <taxon>Selaginella</taxon>
    </lineage>
</organism>
<name>D8S350_SELML</name>
<dbReference type="AlphaFoldDB" id="D8S350"/>
<evidence type="ECO:0000256" key="1">
    <source>
        <dbReference type="SAM" id="MobiDB-lite"/>
    </source>
</evidence>
<evidence type="ECO:0000313" key="2">
    <source>
        <dbReference type="EMBL" id="EFJ21201.1"/>
    </source>
</evidence>
<dbReference type="KEGG" id="smo:SELMODRAFT_417650"/>
<dbReference type="Proteomes" id="UP000001514">
    <property type="component" value="Unassembled WGS sequence"/>
</dbReference>
<protein>
    <submittedName>
        <fullName evidence="2">Uncharacterized protein</fullName>
    </submittedName>
</protein>
<accession>D8S350</accession>
<gene>
    <name evidence="2" type="ORF">SELMODRAFT_417650</name>
</gene>
<dbReference type="InParanoid" id="D8S350"/>